<dbReference type="GO" id="GO:0008206">
    <property type="term" value="P:bile acid metabolic process"/>
    <property type="evidence" value="ECO:0007669"/>
    <property type="project" value="UniProtKB-ARBA"/>
</dbReference>
<keyword evidence="2" id="KW-0560">Oxidoreductase</keyword>
<evidence type="ECO:0000256" key="1">
    <source>
        <dbReference type="ARBA" id="ARBA00006484"/>
    </source>
</evidence>
<proteinExistence type="inferred from homology"/>
<dbReference type="InterPro" id="IPR020904">
    <property type="entry name" value="Sc_DH/Rdtase_CS"/>
</dbReference>
<dbReference type="PANTHER" id="PTHR42879:SF6">
    <property type="entry name" value="NADPH-DEPENDENT REDUCTASE BACG"/>
    <property type="match status" value="1"/>
</dbReference>
<gene>
    <name evidence="3" type="ORF">BK138_00390</name>
</gene>
<dbReference type="InterPro" id="IPR050259">
    <property type="entry name" value="SDR"/>
</dbReference>
<dbReference type="RefSeq" id="WP_076164533.1">
    <property type="nucleotide sequence ID" value="NZ_MRTP01000001.1"/>
</dbReference>
<sequence length="264" mass="27647">MAVTYANPMTEYQGKKVLVTGGTKGMGEAIAKRFASAGAEVMTTARSVPADLADPERFVEADLSSMEGTAKVVEAVKERFGTIDIVVNNVGGSSTPPGGFLAASDEHWLEALNLNLLAAVRLDRGLLPLMLKKRKGVIIHISSIQRVLPLVESTIPYAAAKAALSNYSKSLSKEFSPQGIRVNRVAPGFIQTTAADAMMENIAQVTGSFESALQSVMDALGGIPVGRPGLPEEVGELVAFLASERAASITGAEYVIDGGTIPTV</sequence>
<keyword evidence="4" id="KW-1185">Reference proteome</keyword>
<dbReference type="NCBIfam" id="NF005095">
    <property type="entry name" value="PRK06523.1"/>
    <property type="match status" value="1"/>
</dbReference>
<dbReference type="Gene3D" id="3.40.50.720">
    <property type="entry name" value="NAD(P)-binding Rossmann-like Domain"/>
    <property type="match status" value="1"/>
</dbReference>
<dbReference type="AlphaFoldDB" id="A0A1R1EZ83"/>
<dbReference type="InterPro" id="IPR036291">
    <property type="entry name" value="NAD(P)-bd_dom_sf"/>
</dbReference>
<evidence type="ECO:0000313" key="4">
    <source>
        <dbReference type="Proteomes" id="UP000187172"/>
    </source>
</evidence>
<comment type="caution">
    <text evidence="3">The sequence shown here is derived from an EMBL/GenBank/DDBJ whole genome shotgun (WGS) entry which is preliminary data.</text>
</comment>
<dbReference type="EMBL" id="MRTP01000001">
    <property type="protein sequence ID" value="OMF57129.1"/>
    <property type="molecule type" value="Genomic_DNA"/>
</dbReference>
<dbReference type="STRING" id="297318.BK138_00390"/>
<comment type="similarity">
    <text evidence="1">Belongs to the short-chain dehydrogenases/reductases (SDR) family.</text>
</comment>
<dbReference type="GO" id="GO:0016491">
    <property type="term" value="F:oxidoreductase activity"/>
    <property type="evidence" value="ECO:0007669"/>
    <property type="project" value="UniProtKB-KW"/>
</dbReference>
<dbReference type="FunFam" id="3.40.50.720:FF:000084">
    <property type="entry name" value="Short-chain dehydrogenase reductase"/>
    <property type="match status" value="1"/>
</dbReference>
<dbReference type="SUPFAM" id="SSF51735">
    <property type="entry name" value="NAD(P)-binding Rossmann-fold domains"/>
    <property type="match status" value="1"/>
</dbReference>
<accession>A0A1R1EZ83</accession>
<organism evidence="3 4">
    <name type="scientific">Paenibacillus rhizosphaerae</name>
    <dbReference type="NCBI Taxonomy" id="297318"/>
    <lineage>
        <taxon>Bacteria</taxon>
        <taxon>Bacillati</taxon>
        <taxon>Bacillota</taxon>
        <taxon>Bacilli</taxon>
        <taxon>Bacillales</taxon>
        <taxon>Paenibacillaceae</taxon>
        <taxon>Paenibacillus</taxon>
    </lineage>
</organism>
<dbReference type="PRINTS" id="PR00080">
    <property type="entry name" value="SDRFAMILY"/>
</dbReference>
<reference evidence="3 4" key="1">
    <citation type="submission" date="2016-11" db="EMBL/GenBank/DDBJ databases">
        <title>Paenibacillus species isolates.</title>
        <authorList>
            <person name="Beno S.M."/>
        </authorList>
    </citation>
    <scope>NUCLEOTIDE SEQUENCE [LARGE SCALE GENOMIC DNA]</scope>
    <source>
        <strain evidence="3 4">FSL R5-0378</strain>
    </source>
</reference>
<evidence type="ECO:0000256" key="2">
    <source>
        <dbReference type="ARBA" id="ARBA00023002"/>
    </source>
</evidence>
<dbReference type="InterPro" id="IPR002347">
    <property type="entry name" value="SDR_fam"/>
</dbReference>
<dbReference type="PROSITE" id="PS00061">
    <property type="entry name" value="ADH_SHORT"/>
    <property type="match status" value="1"/>
</dbReference>
<evidence type="ECO:0000313" key="3">
    <source>
        <dbReference type="EMBL" id="OMF57129.1"/>
    </source>
</evidence>
<name>A0A1R1EZ83_9BACL</name>
<dbReference type="PRINTS" id="PR00081">
    <property type="entry name" value="GDHRDH"/>
</dbReference>
<dbReference type="Pfam" id="PF13561">
    <property type="entry name" value="adh_short_C2"/>
    <property type="match status" value="1"/>
</dbReference>
<protein>
    <submittedName>
        <fullName evidence="3">Short-chain dehydrogenase</fullName>
    </submittedName>
</protein>
<dbReference type="PANTHER" id="PTHR42879">
    <property type="entry name" value="3-OXOACYL-(ACYL-CARRIER-PROTEIN) REDUCTASE"/>
    <property type="match status" value="1"/>
</dbReference>
<dbReference type="Proteomes" id="UP000187172">
    <property type="component" value="Unassembled WGS sequence"/>
</dbReference>